<reference evidence="2 3" key="1">
    <citation type="submission" date="2019-03" db="EMBL/GenBank/DDBJ databases">
        <title>Rhodosporidium diobovatum UCD-FST 08-225 genome sequencing, assembly, and annotation.</title>
        <authorList>
            <person name="Fakankun I.U."/>
            <person name="Fristensky B."/>
            <person name="Levin D.B."/>
        </authorList>
    </citation>
    <scope>NUCLEOTIDE SEQUENCE [LARGE SCALE GENOMIC DNA]</scope>
    <source>
        <strain evidence="2 3">UCD-FST 08-225</strain>
    </source>
</reference>
<sequence length="667" mass="70971">MEDARKTPLPDAWARRGGERAGAPQHPASHVLHSIPPRAPSRSSRSNILSYTIHLATSSRLSSYTSASGSRQLLHLAELERDTQDGIDIDEAWFEAEQKTQGLWKLGANLLQSSRREGGVLPPAVERRVHLAGLAEDVLVSPAAERAVTKIDADSVQPSAEVEELVALKPLTAPDSSTHYHSTSAVSVGDDPTGRPRVNSVAQSLIDLKFGVNAESSSSTDNASRFASFDADDKKPLYDAPESFAGVSSSSGSTSGAAAGPSTTPHMDYRIVLSHSMRSRARSIFATSPLPGLPASYCRRHRVRSCAVCAALVAAASERESNHAAMRRLNVPGAGLRGRGPEGETKKPLVGLVPAFLKLSASLLEDVKERLGQSADTLPRDADDEAADTGRGKGKGREAGVGAELQVTAEWFDLLAALLVQACLEGYLVDGWTGTEGVETLFGVGCGVWEGRGWSAPASSVVPSSQQAGPGPRRRAADAAPPHAHAHVEEAEGAAGWSDSDDDEDDDEGEGETDDEADRQRAREEETRALVCAAKVLFGSRDVAQADYERGMRDRTHEFLNVPQNKDLHQHLDALSAKYPLSHFEDAMVDFVEAGVRLLGKPALAKHDPRSAASSDANPDPYALVRYFAPTTRTALPSRAASPEPPAPHGQAGEAGPGRAGKRRRTD</sequence>
<proteinExistence type="predicted"/>
<feature type="compositionally biased region" description="Acidic residues" evidence="1">
    <location>
        <begin position="499"/>
        <end position="517"/>
    </location>
</feature>
<feature type="region of interest" description="Disordered" evidence="1">
    <location>
        <begin position="240"/>
        <end position="265"/>
    </location>
</feature>
<feature type="compositionally biased region" description="Basic and acidic residues" evidence="1">
    <location>
        <begin position="388"/>
        <end position="398"/>
    </location>
</feature>
<name>A0A5C5G3V7_9BASI</name>
<keyword evidence="3" id="KW-1185">Reference proteome</keyword>
<organism evidence="2 3">
    <name type="scientific">Rhodotorula diobovata</name>
    <dbReference type="NCBI Taxonomy" id="5288"/>
    <lineage>
        <taxon>Eukaryota</taxon>
        <taxon>Fungi</taxon>
        <taxon>Dikarya</taxon>
        <taxon>Basidiomycota</taxon>
        <taxon>Pucciniomycotina</taxon>
        <taxon>Microbotryomycetes</taxon>
        <taxon>Sporidiobolales</taxon>
        <taxon>Sporidiobolaceae</taxon>
        <taxon>Rhodotorula</taxon>
    </lineage>
</organism>
<evidence type="ECO:0000313" key="3">
    <source>
        <dbReference type="Proteomes" id="UP000311382"/>
    </source>
</evidence>
<feature type="compositionally biased region" description="Basic and acidic residues" evidence="1">
    <location>
        <begin position="1"/>
        <end position="19"/>
    </location>
</feature>
<feature type="compositionally biased region" description="Low complexity" evidence="1">
    <location>
        <begin position="34"/>
        <end position="44"/>
    </location>
</feature>
<feature type="region of interest" description="Disordered" evidence="1">
    <location>
        <begin position="1"/>
        <end position="44"/>
    </location>
</feature>
<evidence type="ECO:0000313" key="2">
    <source>
        <dbReference type="EMBL" id="TNY23833.1"/>
    </source>
</evidence>
<feature type="compositionally biased region" description="Low complexity" evidence="1">
    <location>
        <begin position="248"/>
        <end position="265"/>
    </location>
</feature>
<dbReference type="EMBL" id="SOZI01000007">
    <property type="protein sequence ID" value="TNY23833.1"/>
    <property type="molecule type" value="Genomic_DNA"/>
</dbReference>
<comment type="caution">
    <text evidence="2">The sequence shown here is derived from an EMBL/GenBank/DDBJ whole genome shotgun (WGS) entry which is preliminary data.</text>
</comment>
<dbReference type="AlphaFoldDB" id="A0A5C5G3V7"/>
<accession>A0A5C5G3V7</accession>
<feature type="region of interest" description="Disordered" evidence="1">
    <location>
        <begin position="634"/>
        <end position="667"/>
    </location>
</feature>
<gene>
    <name evidence="2" type="ORF">DMC30DRAFT_257914</name>
</gene>
<feature type="region of interest" description="Disordered" evidence="1">
    <location>
        <begin position="455"/>
        <end position="525"/>
    </location>
</feature>
<feature type="compositionally biased region" description="Polar residues" evidence="1">
    <location>
        <begin position="176"/>
        <end position="186"/>
    </location>
</feature>
<feature type="region of interest" description="Disordered" evidence="1">
    <location>
        <begin position="176"/>
        <end position="198"/>
    </location>
</feature>
<dbReference type="Proteomes" id="UP000311382">
    <property type="component" value="Unassembled WGS sequence"/>
</dbReference>
<protein>
    <submittedName>
        <fullName evidence="2">RNA binding protein</fullName>
    </submittedName>
</protein>
<feature type="region of interest" description="Disordered" evidence="1">
    <location>
        <begin position="372"/>
        <end position="399"/>
    </location>
</feature>
<feature type="compositionally biased region" description="Low complexity" evidence="1">
    <location>
        <begin position="455"/>
        <end position="471"/>
    </location>
</feature>
<dbReference type="OrthoDB" id="2534923at2759"/>
<evidence type="ECO:0000256" key="1">
    <source>
        <dbReference type="SAM" id="MobiDB-lite"/>
    </source>
</evidence>